<evidence type="ECO:0000313" key="3">
    <source>
        <dbReference type="EMBL" id="GGY23852.1"/>
    </source>
</evidence>
<keyword evidence="2" id="KW-0732">Signal</keyword>
<feature type="region of interest" description="Disordered" evidence="1">
    <location>
        <begin position="178"/>
        <end position="237"/>
    </location>
</feature>
<dbReference type="EMBL" id="BMUU01000002">
    <property type="protein sequence ID" value="GGY23852.1"/>
    <property type="molecule type" value="Genomic_DNA"/>
</dbReference>
<evidence type="ECO:0000313" key="4">
    <source>
        <dbReference type="Proteomes" id="UP000600946"/>
    </source>
</evidence>
<dbReference type="RefSeq" id="WP_362602468.1">
    <property type="nucleotide sequence ID" value="NZ_JBEYUJ010000026.1"/>
</dbReference>
<gene>
    <name evidence="3" type="ORF">GCM10010326_16840</name>
</gene>
<reference evidence="4" key="1">
    <citation type="journal article" date="2019" name="Int. J. Syst. Evol. Microbiol.">
        <title>The Global Catalogue of Microorganisms (GCM) 10K type strain sequencing project: providing services to taxonomists for standard genome sequencing and annotation.</title>
        <authorList>
            <consortium name="The Broad Institute Genomics Platform"/>
            <consortium name="The Broad Institute Genome Sequencing Center for Infectious Disease"/>
            <person name="Wu L."/>
            <person name="Ma J."/>
        </authorList>
    </citation>
    <scope>NUCLEOTIDE SEQUENCE [LARGE SCALE GENOMIC DNA]</scope>
    <source>
        <strain evidence="4">JCM 4594</strain>
    </source>
</reference>
<feature type="region of interest" description="Disordered" evidence="1">
    <location>
        <begin position="28"/>
        <end position="71"/>
    </location>
</feature>
<comment type="caution">
    <text evidence="3">The sequence shown here is derived from an EMBL/GenBank/DDBJ whole genome shotgun (WGS) entry which is preliminary data.</text>
</comment>
<feature type="chain" id="PRO_5046023812" evidence="2">
    <location>
        <begin position="28"/>
        <end position="237"/>
    </location>
</feature>
<keyword evidence="4" id="KW-1185">Reference proteome</keyword>
<evidence type="ECO:0000256" key="1">
    <source>
        <dbReference type="SAM" id="MobiDB-lite"/>
    </source>
</evidence>
<feature type="signal peptide" evidence="2">
    <location>
        <begin position="1"/>
        <end position="27"/>
    </location>
</feature>
<protein>
    <submittedName>
        <fullName evidence="3">Lipoprotein</fullName>
    </submittedName>
</protein>
<proteinExistence type="predicted"/>
<evidence type="ECO:0000256" key="2">
    <source>
        <dbReference type="SAM" id="SignalP"/>
    </source>
</evidence>
<keyword evidence="3" id="KW-0449">Lipoprotein</keyword>
<organism evidence="3 4">
    <name type="scientific">Streptomyces xanthochromogenes</name>
    <dbReference type="NCBI Taxonomy" id="67384"/>
    <lineage>
        <taxon>Bacteria</taxon>
        <taxon>Bacillati</taxon>
        <taxon>Actinomycetota</taxon>
        <taxon>Actinomycetes</taxon>
        <taxon>Kitasatosporales</taxon>
        <taxon>Streptomycetaceae</taxon>
        <taxon>Streptomyces</taxon>
    </lineage>
</organism>
<name>A0ABQ2ZV49_9ACTN</name>
<dbReference type="Proteomes" id="UP000600946">
    <property type="component" value="Unassembled WGS sequence"/>
</dbReference>
<accession>A0ABQ2ZV49</accession>
<sequence>MPLPTPARRARAAGYALAVLALAGCSAGEGVRDDGPAPTPSASVTASPLWPDHPGSVAPAKPGQGFHARGPVPGVTVPDGDLTRIEGVRLLAADPATDRAVQSGLKECPDGPSCRLRPPAYADLTGDGKRELVLAYDDLGRTILWVYTAVGEQAHAVLEYAGRPGTSAATLGSDLVVTEPAGGRNRESDTTLRWNGSELAPLPAASDPAKGASKARPSRPSDDSLIQPAGTDGPGRD</sequence>